<dbReference type="OrthoDB" id="5814573at2759"/>
<evidence type="ECO:0000313" key="2">
    <source>
        <dbReference type="Proteomes" id="UP000035682"/>
    </source>
</evidence>
<keyword evidence="2" id="KW-1185">Reference proteome</keyword>
<protein>
    <submittedName>
        <fullName evidence="1 3">Uncharacterized protein</fullName>
    </submittedName>
</protein>
<evidence type="ECO:0000313" key="3">
    <source>
        <dbReference type="WBParaSite" id="SRAE_X000186300.1"/>
    </source>
</evidence>
<dbReference type="GeneID" id="36384934"/>
<evidence type="ECO:0000313" key="4">
    <source>
        <dbReference type="WormBase" id="SRAE_X000186300"/>
    </source>
</evidence>
<dbReference type="WormBase" id="SRAE_X000186300">
    <property type="protein sequence ID" value="SRP07464"/>
    <property type="gene ID" value="WBGene00267440"/>
</dbReference>
<dbReference type="CTD" id="36384934"/>
<dbReference type="EMBL" id="LN609397">
    <property type="protein sequence ID" value="CEF60123.1"/>
    <property type="molecule type" value="Genomic_DNA"/>
</dbReference>
<sequence>MRKVSVQEQFSQACRHLSTIIAPQIAKVGFVHCLQNHLNLEIKIGDIVTYIRSIEQFTLHNNISPEAIKFNIVDDKKNVVLFALLEANEMVLYESINKPIVNISFPDKKAGIEGCLEAKICNPHYKVKIFQVETSDEKHCWKIFNVSDKEMKYKFEVKYSHWRELLKMCGLLFEAKWWELKNDKKIKATIIPCMTILKENTIRVNWHHTTDNETRLLVLCFALIQTVNEAFPILSSIVNESRRRKSIIGH</sequence>
<proteinExistence type="predicted"/>
<dbReference type="OMA" id="GMRIFEF"/>
<evidence type="ECO:0000313" key="1">
    <source>
        <dbReference type="EMBL" id="CEF60123.1"/>
    </source>
</evidence>
<reference evidence="1" key="2">
    <citation type="submission" date="2014-09" db="EMBL/GenBank/DDBJ databases">
        <authorList>
            <person name="Aslett A.Martin."/>
        </authorList>
    </citation>
    <scope>NUCLEOTIDE SEQUENCE</scope>
    <source>
        <strain evidence="1">ED321 Heterogonic</strain>
    </source>
</reference>
<organism evidence="1">
    <name type="scientific">Strongyloides ratti</name>
    <name type="common">Parasitic roundworm</name>
    <dbReference type="NCBI Taxonomy" id="34506"/>
    <lineage>
        <taxon>Eukaryota</taxon>
        <taxon>Metazoa</taxon>
        <taxon>Ecdysozoa</taxon>
        <taxon>Nematoda</taxon>
        <taxon>Chromadorea</taxon>
        <taxon>Rhabditida</taxon>
        <taxon>Tylenchina</taxon>
        <taxon>Panagrolaimomorpha</taxon>
        <taxon>Strongyloidoidea</taxon>
        <taxon>Strongyloididae</taxon>
        <taxon>Strongyloides</taxon>
    </lineage>
</organism>
<dbReference type="RefSeq" id="XP_024499333.1">
    <property type="nucleotide sequence ID" value="XM_024653762.1"/>
</dbReference>
<dbReference type="WBParaSite" id="SRAE_X000186300.1">
    <property type="protein sequence ID" value="SRAE_X000186300.1"/>
    <property type="gene ID" value="WBGene00267440"/>
</dbReference>
<reference evidence="3" key="3">
    <citation type="submission" date="2020-12" db="UniProtKB">
        <authorList>
            <consortium name="WormBaseParasite"/>
        </authorList>
    </citation>
    <scope>IDENTIFICATION</scope>
</reference>
<name>A0A090KY26_STRRB</name>
<dbReference type="Proteomes" id="UP000035682">
    <property type="component" value="Unplaced"/>
</dbReference>
<gene>
    <name evidence="1 3 4" type="ORF">SRAE_X000186300</name>
</gene>
<reference evidence="2" key="1">
    <citation type="submission" date="2014-09" db="EMBL/GenBank/DDBJ databases">
        <authorList>
            <person name="Martin A.A."/>
        </authorList>
    </citation>
    <scope>NUCLEOTIDE SEQUENCE</scope>
    <source>
        <strain evidence="2">ED321</strain>
    </source>
</reference>
<accession>A0A090KY26</accession>
<dbReference type="AlphaFoldDB" id="A0A090KY26"/>